<gene>
    <name evidence="1" type="ORF">KME25_14985</name>
</gene>
<evidence type="ECO:0000313" key="2">
    <source>
        <dbReference type="Proteomes" id="UP000753908"/>
    </source>
</evidence>
<evidence type="ECO:0000313" key="1">
    <source>
        <dbReference type="EMBL" id="MBW4545735.1"/>
    </source>
</evidence>
<organism evidence="1 2">
    <name type="scientific">Symplocastrum torsivum CPER-KK1</name>
    <dbReference type="NCBI Taxonomy" id="450513"/>
    <lineage>
        <taxon>Bacteria</taxon>
        <taxon>Bacillati</taxon>
        <taxon>Cyanobacteriota</taxon>
        <taxon>Cyanophyceae</taxon>
        <taxon>Oscillatoriophycideae</taxon>
        <taxon>Oscillatoriales</taxon>
        <taxon>Microcoleaceae</taxon>
        <taxon>Symplocastrum</taxon>
    </lineage>
</organism>
<dbReference type="EMBL" id="JAHHIF010000017">
    <property type="protein sequence ID" value="MBW4545735.1"/>
    <property type="molecule type" value="Genomic_DNA"/>
</dbReference>
<protein>
    <submittedName>
        <fullName evidence="1">Uncharacterized protein</fullName>
    </submittedName>
</protein>
<dbReference type="AlphaFoldDB" id="A0A951PKQ0"/>
<sequence>MNHGKRSSSDSRIIIARFQNYRSTPLLECLDPQDQDIAQDVPLDCRVACGYTNLVQLDAIAFRMNGTDLRAWK</sequence>
<comment type="caution">
    <text evidence="1">The sequence shown here is derived from an EMBL/GenBank/DDBJ whole genome shotgun (WGS) entry which is preliminary data.</text>
</comment>
<accession>A0A951PKQ0</accession>
<dbReference type="Proteomes" id="UP000753908">
    <property type="component" value="Unassembled WGS sequence"/>
</dbReference>
<reference evidence="1" key="1">
    <citation type="submission" date="2021-05" db="EMBL/GenBank/DDBJ databases">
        <authorList>
            <person name="Pietrasiak N."/>
            <person name="Ward R."/>
            <person name="Stajich J.E."/>
            <person name="Kurbessoian T."/>
        </authorList>
    </citation>
    <scope>NUCLEOTIDE SEQUENCE</scope>
    <source>
        <strain evidence="1">CPER-KK1</strain>
    </source>
</reference>
<name>A0A951PKQ0_9CYAN</name>
<proteinExistence type="predicted"/>
<reference evidence="1" key="2">
    <citation type="journal article" date="2022" name="Microbiol. Resour. Announc.">
        <title>Metagenome Sequencing to Explore Phylogenomics of Terrestrial Cyanobacteria.</title>
        <authorList>
            <person name="Ward R.D."/>
            <person name="Stajich J.E."/>
            <person name="Johansen J.R."/>
            <person name="Huntemann M."/>
            <person name="Clum A."/>
            <person name="Foster B."/>
            <person name="Foster B."/>
            <person name="Roux S."/>
            <person name="Palaniappan K."/>
            <person name="Varghese N."/>
            <person name="Mukherjee S."/>
            <person name="Reddy T.B.K."/>
            <person name="Daum C."/>
            <person name="Copeland A."/>
            <person name="Chen I.A."/>
            <person name="Ivanova N.N."/>
            <person name="Kyrpides N.C."/>
            <person name="Shapiro N."/>
            <person name="Eloe-Fadrosh E.A."/>
            <person name="Pietrasiak N."/>
        </authorList>
    </citation>
    <scope>NUCLEOTIDE SEQUENCE</scope>
    <source>
        <strain evidence="1">CPER-KK1</strain>
    </source>
</reference>